<feature type="chain" id="PRO_5042852910" description="Apple domain-containing protein" evidence="1">
    <location>
        <begin position="24"/>
        <end position="98"/>
    </location>
</feature>
<dbReference type="AlphaFoldDB" id="A0AAN8Q948"/>
<dbReference type="Gene3D" id="3.50.4.10">
    <property type="entry name" value="Hepatocyte Growth Factor"/>
    <property type="match status" value="1"/>
</dbReference>
<keyword evidence="4" id="KW-1185">Reference proteome</keyword>
<gene>
    <name evidence="3" type="ORF">SNE40_003867</name>
</gene>
<name>A0AAN8Q948_PATCE</name>
<evidence type="ECO:0000256" key="1">
    <source>
        <dbReference type="SAM" id="SignalP"/>
    </source>
</evidence>
<dbReference type="Pfam" id="PF00024">
    <property type="entry name" value="PAN_1"/>
    <property type="match status" value="1"/>
</dbReference>
<dbReference type="Proteomes" id="UP001347796">
    <property type="component" value="Unassembled WGS sequence"/>
</dbReference>
<proteinExistence type="predicted"/>
<evidence type="ECO:0000313" key="3">
    <source>
        <dbReference type="EMBL" id="KAK6192392.1"/>
    </source>
</evidence>
<sequence>MFLELRILLVAFIIGNQMNNLNCLSTGYWLGFKNVIENVLPHSAKLRCTVSCKSEPHCAAFAFHQQRKECHLYTRNVEELGSDPDPGMDVFLVITGKV</sequence>
<feature type="signal peptide" evidence="1">
    <location>
        <begin position="1"/>
        <end position="23"/>
    </location>
</feature>
<comment type="caution">
    <text evidence="3">The sequence shown here is derived from an EMBL/GenBank/DDBJ whole genome shotgun (WGS) entry which is preliminary data.</text>
</comment>
<dbReference type="InterPro" id="IPR003609">
    <property type="entry name" value="Pan_app"/>
</dbReference>
<organism evidence="3 4">
    <name type="scientific">Patella caerulea</name>
    <name type="common">Rayed Mediterranean limpet</name>
    <dbReference type="NCBI Taxonomy" id="87958"/>
    <lineage>
        <taxon>Eukaryota</taxon>
        <taxon>Metazoa</taxon>
        <taxon>Spiralia</taxon>
        <taxon>Lophotrochozoa</taxon>
        <taxon>Mollusca</taxon>
        <taxon>Gastropoda</taxon>
        <taxon>Patellogastropoda</taxon>
        <taxon>Patelloidea</taxon>
        <taxon>Patellidae</taxon>
        <taxon>Patella</taxon>
    </lineage>
</organism>
<dbReference type="SUPFAM" id="SSF57414">
    <property type="entry name" value="Hairpin loop containing domain-like"/>
    <property type="match status" value="1"/>
</dbReference>
<evidence type="ECO:0000259" key="2">
    <source>
        <dbReference type="Pfam" id="PF00024"/>
    </source>
</evidence>
<accession>A0AAN8Q948</accession>
<protein>
    <recommendedName>
        <fullName evidence="2">Apple domain-containing protein</fullName>
    </recommendedName>
</protein>
<reference evidence="3 4" key="1">
    <citation type="submission" date="2024-01" db="EMBL/GenBank/DDBJ databases">
        <title>The genome of the rayed Mediterranean limpet Patella caerulea (Linnaeus, 1758).</title>
        <authorList>
            <person name="Anh-Thu Weber A."/>
            <person name="Halstead-Nussloch G."/>
        </authorList>
    </citation>
    <scope>NUCLEOTIDE SEQUENCE [LARGE SCALE GENOMIC DNA]</scope>
    <source>
        <strain evidence="3">AATW-2023a</strain>
        <tissue evidence="3">Whole specimen</tissue>
    </source>
</reference>
<evidence type="ECO:0000313" key="4">
    <source>
        <dbReference type="Proteomes" id="UP001347796"/>
    </source>
</evidence>
<dbReference type="EMBL" id="JAZGQO010000002">
    <property type="protein sequence ID" value="KAK6192392.1"/>
    <property type="molecule type" value="Genomic_DNA"/>
</dbReference>
<keyword evidence="1" id="KW-0732">Signal</keyword>
<feature type="domain" description="Apple" evidence="2">
    <location>
        <begin position="44"/>
        <end position="79"/>
    </location>
</feature>